<dbReference type="eggNOG" id="COG0220">
    <property type="taxonomic scope" value="Bacteria"/>
</dbReference>
<comment type="function">
    <text evidence="2">Catalyzes the formation of N(7)-methylguanine at position 46 (m7G46) in tRNA.</text>
</comment>
<evidence type="ECO:0000313" key="8">
    <source>
        <dbReference type="EMBL" id="EGG30314.1"/>
    </source>
</evidence>
<dbReference type="SUPFAM" id="SSF53335">
    <property type="entry name" value="S-adenosyl-L-methionine-dependent methyltransferases"/>
    <property type="match status" value="1"/>
</dbReference>
<evidence type="ECO:0000256" key="1">
    <source>
        <dbReference type="ARBA" id="ARBA00000142"/>
    </source>
</evidence>
<keyword evidence="6" id="KW-0949">S-adenosyl-L-methionine</keyword>
<gene>
    <name evidence="8" type="ORF">IMCC3088_680</name>
</gene>
<evidence type="ECO:0000256" key="3">
    <source>
        <dbReference type="ARBA" id="ARBA00011977"/>
    </source>
</evidence>
<evidence type="ECO:0000256" key="7">
    <source>
        <dbReference type="ARBA" id="ARBA00022694"/>
    </source>
</evidence>
<dbReference type="AlphaFoldDB" id="F3L028"/>
<organism evidence="8 9">
    <name type="scientific">Aequoribacter fuscus</name>
    <dbReference type="NCBI Taxonomy" id="2518989"/>
    <lineage>
        <taxon>Bacteria</taxon>
        <taxon>Pseudomonadati</taxon>
        <taxon>Pseudomonadota</taxon>
        <taxon>Gammaproteobacteria</taxon>
        <taxon>Cellvibrionales</taxon>
        <taxon>Halieaceae</taxon>
        <taxon>Aequoribacter</taxon>
    </lineage>
</organism>
<reference evidence="8 9" key="1">
    <citation type="journal article" date="2011" name="J. Bacteriol.">
        <title>Genome sequence of strain IMCC3088, a proteorhodopsin-containing marine bacterium belonging to the OM60/NOR5 clade.</title>
        <authorList>
            <person name="Jang Y."/>
            <person name="Oh H.M."/>
            <person name="Kang I."/>
            <person name="Lee K."/>
            <person name="Yang S.J."/>
            <person name="Cho J.C."/>
        </authorList>
    </citation>
    <scope>NUCLEOTIDE SEQUENCE [LARGE SCALE GENOMIC DNA]</scope>
    <source>
        <strain evidence="8 9">IMCC3088</strain>
    </source>
</reference>
<name>F3L028_9GAMM</name>
<evidence type="ECO:0000256" key="5">
    <source>
        <dbReference type="ARBA" id="ARBA00022679"/>
    </source>
</evidence>
<comment type="catalytic activity">
    <reaction evidence="1">
        <text>guanosine(46) in tRNA + S-adenosyl-L-methionine = N(7)-methylguanosine(46) in tRNA + S-adenosyl-L-homocysteine</text>
        <dbReference type="Rhea" id="RHEA:42708"/>
        <dbReference type="Rhea" id="RHEA-COMP:10188"/>
        <dbReference type="Rhea" id="RHEA-COMP:10189"/>
        <dbReference type="ChEBI" id="CHEBI:57856"/>
        <dbReference type="ChEBI" id="CHEBI:59789"/>
        <dbReference type="ChEBI" id="CHEBI:74269"/>
        <dbReference type="ChEBI" id="CHEBI:74480"/>
        <dbReference type="EC" id="2.1.1.33"/>
    </reaction>
</comment>
<dbReference type="Proteomes" id="UP000005615">
    <property type="component" value="Unassembled WGS sequence"/>
</dbReference>
<evidence type="ECO:0000256" key="2">
    <source>
        <dbReference type="ARBA" id="ARBA00003015"/>
    </source>
</evidence>
<sequence>MTNLGNSKPVSSNQSAVHENLEAIVTKHLYTTDRTPIPDFVHDSFELMRKTLSQTGLPLWLDSFCGTGISTRKLAEQNPNFCVIGVDQSEQRLKAEPPTELTNCLLIRSDCDALWRLMAQHNIQAQRHTLFYPNPWPKASQFKRRVHGHASFKALLQISPNLELRTNWDIYAREFAQALTIARRPTELTSFIPKEPITRFEAKYIASQHRLWRVCSTTSP</sequence>
<dbReference type="InterPro" id="IPR003358">
    <property type="entry name" value="tRNA_(Gua-N-7)_MeTrfase_Trmb"/>
</dbReference>
<dbReference type="InterPro" id="IPR029063">
    <property type="entry name" value="SAM-dependent_MTases_sf"/>
</dbReference>
<keyword evidence="9" id="KW-1185">Reference proteome</keyword>
<dbReference type="Pfam" id="PF02390">
    <property type="entry name" value="Methyltransf_4"/>
    <property type="match status" value="1"/>
</dbReference>
<evidence type="ECO:0000256" key="6">
    <source>
        <dbReference type="ARBA" id="ARBA00022691"/>
    </source>
</evidence>
<dbReference type="STRING" id="2518989.IMCC3088_680"/>
<protein>
    <recommendedName>
        <fullName evidence="3">tRNA (guanine(46)-N(7))-methyltransferase</fullName>
        <ecNumber evidence="3">2.1.1.33</ecNumber>
    </recommendedName>
</protein>
<dbReference type="Gene3D" id="3.40.50.150">
    <property type="entry name" value="Vaccinia Virus protein VP39"/>
    <property type="match status" value="1"/>
</dbReference>
<keyword evidence="4 8" id="KW-0489">Methyltransferase</keyword>
<dbReference type="PROSITE" id="PS51625">
    <property type="entry name" value="SAM_MT_TRMB"/>
    <property type="match status" value="1"/>
</dbReference>
<keyword evidence="7" id="KW-0819">tRNA processing</keyword>
<evidence type="ECO:0000256" key="4">
    <source>
        <dbReference type="ARBA" id="ARBA00022603"/>
    </source>
</evidence>
<proteinExistence type="predicted"/>
<dbReference type="EC" id="2.1.1.33" evidence="3"/>
<accession>F3L028</accession>
<evidence type="ECO:0000313" key="9">
    <source>
        <dbReference type="Proteomes" id="UP000005615"/>
    </source>
</evidence>
<dbReference type="EMBL" id="AEIG01000017">
    <property type="protein sequence ID" value="EGG30314.1"/>
    <property type="molecule type" value="Genomic_DNA"/>
</dbReference>
<dbReference type="OrthoDB" id="9809889at2"/>
<keyword evidence="5 8" id="KW-0808">Transferase</keyword>
<dbReference type="RefSeq" id="WP_009575025.1">
    <property type="nucleotide sequence ID" value="NZ_AEIG01000017.1"/>
</dbReference>
<dbReference type="GO" id="GO:0008176">
    <property type="term" value="F:tRNA (guanine(46)-N7)-methyltransferase activity"/>
    <property type="evidence" value="ECO:0007669"/>
    <property type="project" value="UniProtKB-EC"/>
</dbReference>
<comment type="caution">
    <text evidence="8">The sequence shown here is derived from an EMBL/GenBank/DDBJ whole genome shotgun (WGS) entry which is preliminary data.</text>
</comment>